<dbReference type="EMBL" id="AMBO01000310">
    <property type="protein sequence ID" value="EKD01847.1"/>
    <property type="molecule type" value="Genomic_DNA"/>
</dbReference>
<dbReference type="OrthoDB" id="370932at2759"/>
<gene>
    <name evidence="2" type="ORF">A1Q2_03910</name>
</gene>
<dbReference type="PANTHER" id="PTHR33788">
    <property type="entry name" value="OS07G0114300 PROTEIN"/>
    <property type="match status" value="1"/>
</dbReference>
<comment type="caution">
    <text evidence="2">The sequence shown here is derived from an EMBL/GenBank/DDBJ whole genome shotgun (WGS) entry which is preliminary data.</text>
</comment>
<dbReference type="InterPro" id="IPR039713">
    <property type="entry name" value="At2g23090-like"/>
</dbReference>
<reference evidence="2 3" key="1">
    <citation type="journal article" date="2012" name="Eukaryot. Cell">
        <title>Genome sequence of the Trichosporon asahii environmental strain CBS 8904.</title>
        <authorList>
            <person name="Yang R.Y."/>
            <person name="Li H.T."/>
            <person name="Zhu H."/>
            <person name="Zhou G.P."/>
            <person name="Wang M."/>
            <person name="Wang L."/>
        </authorList>
    </citation>
    <scope>NUCLEOTIDE SEQUENCE [LARGE SCALE GENOMIC DNA]</scope>
    <source>
        <strain evidence="2 3">CBS 8904</strain>
    </source>
</reference>
<dbReference type="InParanoid" id="K1VQY0"/>
<evidence type="ECO:0000313" key="3">
    <source>
        <dbReference type="Proteomes" id="UP000006757"/>
    </source>
</evidence>
<protein>
    <recommendedName>
        <fullName evidence="1">At2g23090-like zinc-binding domain-containing protein</fullName>
    </recommendedName>
</protein>
<sequence>MGGGNVRIPSLYSPALEGLILVTLADNQGAKSAQARARNAAKADKGPTSQLKSNASIMCSICRQTFQGTAKAPMLQQHVDGKHPKSTFAVCFPSFAA</sequence>
<dbReference type="Gene3D" id="4.10.1050.10">
    <property type="entry name" value="At2g23090-like"/>
    <property type="match status" value="1"/>
</dbReference>
<dbReference type="PANTHER" id="PTHR33788:SF1">
    <property type="entry name" value="ZINC-BINDING PROTEIN"/>
    <property type="match status" value="1"/>
</dbReference>
<dbReference type="SUPFAM" id="SSF118359">
    <property type="entry name" value="Expressed protein At2g23090/F21P24.15"/>
    <property type="match status" value="1"/>
</dbReference>
<keyword evidence="3" id="KW-1185">Reference proteome</keyword>
<proteinExistence type="predicted"/>
<organism evidence="2 3">
    <name type="scientific">Trichosporon asahii var. asahii (strain CBS 8904)</name>
    <name type="common">Yeast</name>
    <dbReference type="NCBI Taxonomy" id="1220162"/>
    <lineage>
        <taxon>Eukaryota</taxon>
        <taxon>Fungi</taxon>
        <taxon>Dikarya</taxon>
        <taxon>Basidiomycota</taxon>
        <taxon>Agaricomycotina</taxon>
        <taxon>Tremellomycetes</taxon>
        <taxon>Trichosporonales</taxon>
        <taxon>Trichosporonaceae</taxon>
        <taxon>Trichosporon</taxon>
    </lineage>
</organism>
<dbReference type="InterPro" id="IPR026939">
    <property type="entry name" value="ZNF706/At2g23090_sf"/>
</dbReference>
<dbReference type="Pfam" id="PF12907">
    <property type="entry name" value="zf-met2"/>
    <property type="match status" value="1"/>
</dbReference>
<dbReference type="AlphaFoldDB" id="K1VQY0"/>
<dbReference type="InterPro" id="IPR039438">
    <property type="entry name" value="At2g23090-like_Znf"/>
</dbReference>
<accession>K1VQY0</accession>
<evidence type="ECO:0000259" key="1">
    <source>
        <dbReference type="Pfam" id="PF12907"/>
    </source>
</evidence>
<name>K1VQY0_TRIAC</name>
<dbReference type="eggNOG" id="ENOG502S798">
    <property type="taxonomic scope" value="Eukaryota"/>
</dbReference>
<evidence type="ECO:0000313" key="2">
    <source>
        <dbReference type="EMBL" id="EKD01847.1"/>
    </source>
</evidence>
<dbReference type="HOGENOM" id="CLU_181109_1_0_1"/>
<feature type="domain" description="At2g23090-like zinc-binding" evidence="1">
    <location>
        <begin position="59"/>
        <end position="94"/>
    </location>
</feature>
<dbReference type="Proteomes" id="UP000006757">
    <property type="component" value="Unassembled WGS sequence"/>
</dbReference>